<dbReference type="GO" id="GO:0005739">
    <property type="term" value="C:mitochondrion"/>
    <property type="evidence" value="ECO:0007669"/>
    <property type="project" value="GOC"/>
</dbReference>
<evidence type="ECO:0000256" key="5">
    <source>
        <dbReference type="ARBA" id="ARBA00022989"/>
    </source>
</evidence>
<dbReference type="PANTHER" id="PTHR10978:SF5">
    <property type="entry name" value="SUCCINATE DEHYDROGENASE CYTOCHROME B560 SUBUNIT, MITOCHONDRIAL"/>
    <property type="match status" value="1"/>
</dbReference>
<keyword evidence="3" id="KW-0812">Transmembrane</keyword>
<proteinExistence type="predicted"/>
<evidence type="ECO:0000313" key="8">
    <source>
        <dbReference type="EMBL" id="QHT38512.1"/>
    </source>
</evidence>
<reference evidence="8" key="1">
    <citation type="journal article" date="2020" name="Nature">
        <title>Giant virus diversity and host interactions through global metagenomics.</title>
        <authorList>
            <person name="Schulz F."/>
            <person name="Roux S."/>
            <person name="Paez-Espino D."/>
            <person name="Jungbluth S."/>
            <person name="Walsh D.A."/>
            <person name="Denef V.J."/>
            <person name="McMahon K.D."/>
            <person name="Konstantinidis K.T."/>
            <person name="Eloe-Fadrosh E.A."/>
            <person name="Kyrpides N.C."/>
            <person name="Woyke T."/>
        </authorList>
    </citation>
    <scope>NUCLEOTIDE SEQUENCE</scope>
    <source>
        <strain evidence="8">GVMAG-S-ERX556106-38</strain>
    </source>
</reference>
<dbReference type="InterPro" id="IPR014314">
    <property type="entry name" value="Succ_DH_cytb556"/>
</dbReference>
<dbReference type="GO" id="GO:0016020">
    <property type="term" value="C:membrane"/>
    <property type="evidence" value="ECO:0007669"/>
    <property type="project" value="UniProtKB-SubCell"/>
</dbReference>
<dbReference type="GO" id="GO:0009055">
    <property type="term" value="F:electron transfer activity"/>
    <property type="evidence" value="ECO:0007669"/>
    <property type="project" value="InterPro"/>
</dbReference>
<keyword evidence="2" id="KW-0349">Heme</keyword>
<dbReference type="GO" id="GO:0006121">
    <property type="term" value="P:mitochondrial electron transport, succinate to ubiquinone"/>
    <property type="evidence" value="ECO:0007669"/>
    <property type="project" value="TreeGrafter"/>
</dbReference>
<accession>A0A6C0FBD2</accession>
<evidence type="ECO:0000256" key="1">
    <source>
        <dbReference type="ARBA" id="ARBA00004370"/>
    </source>
</evidence>
<dbReference type="GO" id="GO:0006099">
    <property type="term" value="P:tricarboxylic acid cycle"/>
    <property type="evidence" value="ECO:0007669"/>
    <property type="project" value="InterPro"/>
</dbReference>
<sequence length="152" mass="16988">MTKISPHVSIYKFPITAVTSILNRGTGVALSGMYVLAGTSLAFGKSPLDQYSKLQPWQKTLINYGVLFPNIYHAFGGIRHMVWDKFPKLLHNTAVHKSSVLLLSSSIITTILSENLLIDKDLTNIFRSKKCKKIDVTDIIDQEILNIPEICN</sequence>
<evidence type="ECO:0000256" key="6">
    <source>
        <dbReference type="ARBA" id="ARBA00023004"/>
    </source>
</evidence>
<dbReference type="SUPFAM" id="SSF81343">
    <property type="entry name" value="Fumarate reductase respiratory complex transmembrane subunits"/>
    <property type="match status" value="1"/>
</dbReference>
<evidence type="ECO:0008006" key="9">
    <source>
        <dbReference type="Google" id="ProtNLM"/>
    </source>
</evidence>
<evidence type="ECO:0000256" key="2">
    <source>
        <dbReference type="ARBA" id="ARBA00022617"/>
    </source>
</evidence>
<comment type="subcellular location">
    <subcellularLocation>
        <location evidence="1">Membrane</location>
    </subcellularLocation>
</comment>
<keyword evidence="6" id="KW-0408">Iron</keyword>
<dbReference type="EMBL" id="MN738832">
    <property type="protein sequence ID" value="QHT38512.1"/>
    <property type="molecule type" value="Genomic_DNA"/>
</dbReference>
<dbReference type="PANTHER" id="PTHR10978">
    <property type="entry name" value="SUCCINATE DEHYDROGENASE CYTOCHROME B560 SUBUNIT"/>
    <property type="match status" value="1"/>
</dbReference>
<evidence type="ECO:0000256" key="3">
    <source>
        <dbReference type="ARBA" id="ARBA00022692"/>
    </source>
</evidence>
<dbReference type="GO" id="GO:0046872">
    <property type="term" value="F:metal ion binding"/>
    <property type="evidence" value="ECO:0007669"/>
    <property type="project" value="UniProtKB-KW"/>
</dbReference>
<keyword evidence="5" id="KW-1133">Transmembrane helix</keyword>
<name>A0A6C0FBD2_9ZZZZ</name>
<dbReference type="InterPro" id="IPR034804">
    <property type="entry name" value="SQR/QFR_C/D"/>
</dbReference>
<dbReference type="Pfam" id="PF01127">
    <property type="entry name" value="Sdh_cyt"/>
    <property type="match status" value="1"/>
</dbReference>
<dbReference type="NCBIfam" id="TIGR02970">
    <property type="entry name" value="succ_dehyd_cytB"/>
    <property type="match status" value="1"/>
</dbReference>
<dbReference type="CDD" id="cd03499">
    <property type="entry name" value="SQR_TypeC_SdhC"/>
    <property type="match status" value="1"/>
</dbReference>
<evidence type="ECO:0000256" key="4">
    <source>
        <dbReference type="ARBA" id="ARBA00022723"/>
    </source>
</evidence>
<keyword evidence="4" id="KW-0479">Metal-binding</keyword>
<dbReference type="Gene3D" id="1.20.1300.10">
    <property type="entry name" value="Fumarate reductase/succinate dehydrogenase, transmembrane subunit"/>
    <property type="match status" value="1"/>
</dbReference>
<keyword evidence="7" id="KW-0472">Membrane</keyword>
<dbReference type="AlphaFoldDB" id="A0A6C0FBD2"/>
<dbReference type="InterPro" id="IPR000701">
    <property type="entry name" value="SuccDH_FuR_B_TM-su"/>
</dbReference>
<organism evidence="8">
    <name type="scientific">viral metagenome</name>
    <dbReference type="NCBI Taxonomy" id="1070528"/>
    <lineage>
        <taxon>unclassified sequences</taxon>
        <taxon>metagenomes</taxon>
        <taxon>organismal metagenomes</taxon>
    </lineage>
</organism>
<protein>
    <recommendedName>
        <fullName evidence="9">Succinate dehydrogenase</fullName>
    </recommendedName>
</protein>
<evidence type="ECO:0000256" key="7">
    <source>
        <dbReference type="ARBA" id="ARBA00023136"/>
    </source>
</evidence>